<protein>
    <submittedName>
        <fullName evidence="1">Uncharacterized protein</fullName>
    </submittedName>
</protein>
<dbReference type="EMBL" id="BGPR01000589">
    <property type="protein sequence ID" value="GBM27553.1"/>
    <property type="molecule type" value="Genomic_DNA"/>
</dbReference>
<reference evidence="1 2" key="1">
    <citation type="journal article" date="2019" name="Sci. Rep.">
        <title>Orb-weaving spider Araneus ventricosus genome elucidates the spidroin gene catalogue.</title>
        <authorList>
            <person name="Kono N."/>
            <person name="Nakamura H."/>
            <person name="Ohtoshi R."/>
            <person name="Moran D.A.P."/>
            <person name="Shinohara A."/>
            <person name="Yoshida Y."/>
            <person name="Fujiwara M."/>
            <person name="Mori M."/>
            <person name="Tomita M."/>
            <person name="Arakawa K."/>
        </authorList>
    </citation>
    <scope>NUCLEOTIDE SEQUENCE [LARGE SCALE GENOMIC DNA]</scope>
</reference>
<name>A0A4Y2EEJ0_ARAVE</name>
<keyword evidence="2" id="KW-1185">Reference proteome</keyword>
<organism evidence="1 2">
    <name type="scientific">Araneus ventricosus</name>
    <name type="common">Orbweaver spider</name>
    <name type="synonym">Epeira ventricosa</name>
    <dbReference type="NCBI Taxonomy" id="182803"/>
    <lineage>
        <taxon>Eukaryota</taxon>
        <taxon>Metazoa</taxon>
        <taxon>Ecdysozoa</taxon>
        <taxon>Arthropoda</taxon>
        <taxon>Chelicerata</taxon>
        <taxon>Arachnida</taxon>
        <taxon>Araneae</taxon>
        <taxon>Araneomorphae</taxon>
        <taxon>Entelegynae</taxon>
        <taxon>Araneoidea</taxon>
        <taxon>Araneidae</taxon>
        <taxon>Araneus</taxon>
    </lineage>
</organism>
<evidence type="ECO:0000313" key="2">
    <source>
        <dbReference type="Proteomes" id="UP000499080"/>
    </source>
</evidence>
<evidence type="ECO:0000313" key="1">
    <source>
        <dbReference type="EMBL" id="GBM27553.1"/>
    </source>
</evidence>
<comment type="caution">
    <text evidence="1">The sequence shown here is derived from an EMBL/GenBank/DDBJ whole genome shotgun (WGS) entry which is preliminary data.</text>
</comment>
<proteinExistence type="predicted"/>
<dbReference type="Proteomes" id="UP000499080">
    <property type="component" value="Unassembled WGS sequence"/>
</dbReference>
<sequence>MSAKEFISIDDDILTEVPIDNVNDIIQRQANKDSRDDDECNINENISDEECGSFSNIVPELEKFVISQGDAEMLELSKNTRILRERRIFYEKMYRKQCWIILKCRFSKFSLNL</sequence>
<accession>A0A4Y2EEJ0</accession>
<gene>
    <name evidence="1" type="ORF">AVEN_97070_1</name>
</gene>
<dbReference type="AlphaFoldDB" id="A0A4Y2EEJ0"/>